<evidence type="ECO:0000256" key="1">
    <source>
        <dbReference type="SAM" id="SignalP"/>
    </source>
</evidence>
<feature type="signal peptide" evidence="1">
    <location>
        <begin position="1"/>
        <end position="20"/>
    </location>
</feature>
<keyword evidence="1" id="KW-0732">Signal</keyword>
<sequence>MHRNLTIVLFFIFPISQLCAQQSYSPFLEELQTADWLIQPVNQKAGVYYTADKKGIILYNGLTKRTFTLAPGFACIDYKNMSNGQQLLRSVQPEAKLTIDDSAYNVGGLYGQTENAYLLPSWINSFTTNNAGFVYKNFSVSDMQPFLNWKCTTWAFNKKQATGKMLTIYFEGNREAVKNITVEIKYEIYDGLPLITKSLVIKNNSNKAVKLNRVINEVLGVVEEGSAVVGSEEKMAKQHGIYIESNYAFNNSMNYNESDQTTHWQKDTTYTSQVNYNLTTPCLLQVYAENAPGIALQPGETFHSIRTNELLLDSYDRERRGLMVQQMYRTVAPWTTQNPIFMHLVSKNDEEVYNAIDQCAATGYEALILSFGSHCKMEDTSAANIQHWKKIAGYAHSKNILIGCYSLFSSRHISDSDDVINPATGKPGGAFFGNAPCYGSKWGLTYRDKIKYFFAQTDFNIWENDGPYPGDICASTTHPGHKDKDDSQWRQMEIQKELYHWLNERGVYINAPDWYILDGTNKLPLGYREANFSLPRDQQKILNRQNIFDGTWEKTPSMGWGFVPLTVYQGGGAEAVLEPLSAHLKDYEQLMMQYYGAGIQACYRGPRLYDNDTTKATVIKVINWYKQHRGILNSSVIHLRRADGRDWDGWMHINPSLKEKALVMLFNPTKEKITRNIKLPLYYAGLNNKASISIMGAPAVTMQLDRSYNISLPVTLNAGEYKWIVIEQNGFNEAHTNQLQHAAGH</sequence>
<organism evidence="2 3">
    <name type="scientific">Parafilimonas terrae</name>
    <dbReference type="NCBI Taxonomy" id="1465490"/>
    <lineage>
        <taxon>Bacteria</taxon>
        <taxon>Pseudomonadati</taxon>
        <taxon>Bacteroidota</taxon>
        <taxon>Chitinophagia</taxon>
        <taxon>Chitinophagales</taxon>
        <taxon>Chitinophagaceae</taxon>
        <taxon>Parafilimonas</taxon>
    </lineage>
</organism>
<evidence type="ECO:0000313" key="2">
    <source>
        <dbReference type="EMBL" id="SFP91881.1"/>
    </source>
</evidence>
<dbReference type="Gene3D" id="2.70.98.60">
    <property type="entry name" value="alpha-galactosidase from lactobacil brevis"/>
    <property type="match status" value="1"/>
</dbReference>
<keyword evidence="3" id="KW-1185">Reference proteome</keyword>
<dbReference type="AlphaFoldDB" id="A0A1I5U9H3"/>
<name>A0A1I5U9H3_9BACT</name>
<evidence type="ECO:0008006" key="4">
    <source>
        <dbReference type="Google" id="ProtNLM"/>
    </source>
</evidence>
<reference evidence="2 3" key="1">
    <citation type="submission" date="2016-10" db="EMBL/GenBank/DDBJ databases">
        <authorList>
            <person name="de Groot N.N."/>
        </authorList>
    </citation>
    <scope>NUCLEOTIDE SEQUENCE [LARGE SCALE GENOMIC DNA]</scope>
    <source>
        <strain evidence="2 3">DSM 28286</strain>
    </source>
</reference>
<gene>
    <name evidence="2" type="ORF">SAMN05444277_103151</name>
</gene>
<dbReference type="STRING" id="1465490.SAMN05444277_103151"/>
<proteinExistence type="predicted"/>
<feature type="chain" id="PRO_5011733949" description="Alpha-galactosidase" evidence="1">
    <location>
        <begin position="21"/>
        <end position="745"/>
    </location>
</feature>
<protein>
    <recommendedName>
        <fullName evidence="4">Alpha-galactosidase</fullName>
    </recommendedName>
</protein>
<dbReference type="InterPro" id="IPR038417">
    <property type="entry name" value="Alpga-gal_N_sf"/>
</dbReference>
<dbReference type="Proteomes" id="UP000199031">
    <property type="component" value="Unassembled WGS sequence"/>
</dbReference>
<dbReference type="EMBL" id="FOXQ01000003">
    <property type="protein sequence ID" value="SFP91881.1"/>
    <property type="molecule type" value="Genomic_DNA"/>
</dbReference>
<accession>A0A1I5U9H3</accession>
<dbReference type="OrthoDB" id="9804769at2"/>
<evidence type="ECO:0000313" key="3">
    <source>
        <dbReference type="Proteomes" id="UP000199031"/>
    </source>
</evidence>